<dbReference type="GO" id="GO:0016787">
    <property type="term" value="F:hydrolase activity"/>
    <property type="evidence" value="ECO:0007669"/>
    <property type="project" value="UniProtKB-KW"/>
</dbReference>
<name>A0A2W2BRA6_9HYPH</name>
<keyword evidence="3" id="KW-1185">Reference proteome</keyword>
<dbReference type="Gene3D" id="3.40.50.1820">
    <property type="entry name" value="alpha/beta hydrolase"/>
    <property type="match status" value="1"/>
</dbReference>
<evidence type="ECO:0000313" key="2">
    <source>
        <dbReference type="EMBL" id="PZF78759.1"/>
    </source>
</evidence>
<protein>
    <submittedName>
        <fullName evidence="2">Alpha/beta hydrolase</fullName>
    </submittedName>
</protein>
<dbReference type="Pfam" id="PF12146">
    <property type="entry name" value="Hydrolase_4"/>
    <property type="match status" value="1"/>
</dbReference>
<gene>
    <name evidence="2" type="ORF">DK847_02875</name>
</gene>
<dbReference type="RefSeq" id="WP_111196087.1">
    <property type="nucleotide sequence ID" value="NZ_QKVK01000001.1"/>
</dbReference>
<keyword evidence="2" id="KW-0378">Hydrolase</keyword>
<dbReference type="PANTHER" id="PTHR11614">
    <property type="entry name" value="PHOSPHOLIPASE-RELATED"/>
    <property type="match status" value="1"/>
</dbReference>
<accession>A0A2W2BRA6</accession>
<comment type="caution">
    <text evidence="2">The sequence shown here is derived from an EMBL/GenBank/DDBJ whole genome shotgun (WGS) entry which is preliminary data.</text>
</comment>
<feature type="domain" description="Serine aminopeptidase S33" evidence="1">
    <location>
        <begin position="39"/>
        <end position="292"/>
    </location>
</feature>
<dbReference type="Proteomes" id="UP000248795">
    <property type="component" value="Unassembled WGS sequence"/>
</dbReference>
<reference evidence="3" key="1">
    <citation type="submission" date="2018-06" db="EMBL/GenBank/DDBJ databases">
        <title>Aestuariibacter litoralis strain KCTC 52945T.</title>
        <authorList>
            <person name="Li X."/>
            <person name="Salam N."/>
            <person name="Li J.-L."/>
            <person name="Chen Y.-M."/>
            <person name="Yang Z.-W."/>
            <person name="Zhang L.-Y."/>
            <person name="Han M.-X."/>
            <person name="Xiao M."/>
            <person name="Li W.-J."/>
        </authorList>
    </citation>
    <scope>NUCLEOTIDE SEQUENCE [LARGE SCALE GENOMIC DNA]</scope>
    <source>
        <strain evidence="3">KCTC 52945</strain>
    </source>
</reference>
<sequence>MQATLHPTPENPLPPGAECLDLTTRDKQRLRVMKAVPDNPRGTFVILGGRGDFIERYFETARELMERGFAVVCLDMRGQGGSQRPRSQPYRDRTRSFGGFDEDVRALMEGLVLTSCPPPYYALGHSTGAHVLLRLLRDRTWFARAILVSPLVEIIYGPWPRPVATLLVNFMWFTGLADRFLPGVRKVPMGRADFPGNPLTTDRRRWERDSATLERAPELGLGGPTFGWLGAARSSIARLRRMKKAQAPVLIVAAGADRVVGNEGIRRLARKVPGVALTFIPDAKHEILGECDMIRRQFLAALDSFLPA</sequence>
<proteinExistence type="predicted"/>
<dbReference type="AlphaFoldDB" id="A0A2W2BRA6"/>
<dbReference type="InterPro" id="IPR029058">
    <property type="entry name" value="AB_hydrolase_fold"/>
</dbReference>
<evidence type="ECO:0000313" key="3">
    <source>
        <dbReference type="Proteomes" id="UP000248795"/>
    </source>
</evidence>
<dbReference type="EMBL" id="QKVK01000001">
    <property type="protein sequence ID" value="PZF78759.1"/>
    <property type="molecule type" value="Genomic_DNA"/>
</dbReference>
<organism evidence="2 3">
    <name type="scientific">Aestuariivirga litoralis</name>
    <dbReference type="NCBI Taxonomy" id="2650924"/>
    <lineage>
        <taxon>Bacteria</taxon>
        <taxon>Pseudomonadati</taxon>
        <taxon>Pseudomonadota</taxon>
        <taxon>Alphaproteobacteria</taxon>
        <taxon>Hyphomicrobiales</taxon>
        <taxon>Aestuariivirgaceae</taxon>
        <taxon>Aestuariivirga</taxon>
    </lineage>
</organism>
<dbReference type="SUPFAM" id="SSF53474">
    <property type="entry name" value="alpha/beta-Hydrolases"/>
    <property type="match status" value="1"/>
</dbReference>
<dbReference type="InterPro" id="IPR022742">
    <property type="entry name" value="Hydrolase_4"/>
</dbReference>
<dbReference type="InterPro" id="IPR051044">
    <property type="entry name" value="MAG_DAG_Lipase"/>
</dbReference>
<evidence type="ECO:0000259" key="1">
    <source>
        <dbReference type="Pfam" id="PF12146"/>
    </source>
</evidence>